<evidence type="ECO:0000313" key="9">
    <source>
        <dbReference type="EMBL" id="PIN88328.1"/>
    </source>
</evidence>
<dbReference type="AlphaFoldDB" id="A0A2G9NB64"/>
<proteinExistence type="predicted"/>
<evidence type="ECO:0000256" key="8">
    <source>
        <dbReference type="SAM" id="Phobius"/>
    </source>
</evidence>
<keyword evidence="8" id="KW-0472">Membrane</keyword>
<dbReference type="Pfam" id="PF13855">
    <property type="entry name" value="LRR_8"/>
    <property type="match status" value="1"/>
</dbReference>
<dbReference type="InterPro" id="IPR001611">
    <property type="entry name" value="Leu-rich_rpt"/>
</dbReference>
<accession>A0A2G9NB64</accession>
<keyword evidence="8" id="KW-0812">Transmembrane</keyword>
<protein>
    <submittedName>
        <fullName evidence="9">Uncharacterized protein</fullName>
    </submittedName>
</protein>
<sequence length="217" mass="24906">MLKDFEGNNIPGLRNTTFNSCITLTVLVLRKNRIGTISDNTFSYLSRLDELDLAHNRIEAFDPSLLKDLKDLSQLNISYNPLQKIQADQFDYVLALKSLSLEGIEIPNIQRRMFMPLKNLTHMYAIFSKMTYFYKATAINYTTHKFQYCGFAPHVRNCKPNTDGISSLENLLASIIQRVFVWVVSLATCFGNIFVICTRPYIRSENKLHAMCIISLC</sequence>
<comment type="subcellular location">
    <subcellularLocation>
        <location evidence="1">Cell membrane</location>
        <topology evidence="1">Multi-pass membrane protein</topology>
    </subcellularLocation>
</comment>
<evidence type="ECO:0000256" key="4">
    <source>
        <dbReference type="ARBA" id="ARBA00022737"/>
    </source>
</evidence>
<dbReference type="Gene3D" id="3.80.10.10">
    <property type="entry name" value="Ribonuclease Inhibitor"/>
    <property type="match status" value="1"/>
</dbReference>
<organism evidence="9">
    <name type="scientific">Aquarana catesbeiana</name>
    <name type="common">American bullfrog</name>
    <name type="synonym">Rana catesbeiana</name>
    <dbReference type="NCBI Taxonomy" id="8400"/>
    <lineage>
        <taxon>Eukaryota</taxon>
        <taxon>Metazoa</taxon>
        <taxon>Chordata</taxon>
        <taxon>Craniata</taxon>
        <taxon>Vertebrata</taxon>
        <taxon>Euteleostomi</taxon>
        <taxon>Amphibia</taxon>
        <taxon>Batrachia</taxon>
        <taxon>Anura</taxon>
        <taxon>Neobatrachia</taxon>
        <taxon>Ranoidea</taxon>
        <taxon>Ranidae</taxon>
        <taxon>Aquarana</taxon>
    </lineage>
</organism>
<dbReference type="GO" id="GO:0008528">
    <property type="term" value="F:G protein-coupled peptide receptor activity"/>
    <property type="evidence" value="ECO:0007669"/>
    <property type="project" value="TreeGrafter"/>
</dbReference>
<dbReference type="GO" id="GO:0009755">
    <property type="term" value="P:hormone-mediated signaling pathway"/>
    <property type="evidence" value="ECO:0007669"/>
    <property type="project" value="TreeGrafter"/>
</dbReference>
<dbReference type="SUPFAM" id="SSF52058">
    <property type="entry name" value="L domain-like"/>
    <property type="match status" value="1"/>
</dbReference>
<feature type="non-terminal residue" evidence="9">
    <location>
        <position position="217"/>
    </location>
</feature>
<feature type="transmembrane region" description="Helical" evidence="8">
    <location>
        <begin position="179"/>
        <end position="197"/>
    </location>
</feature>
<keyword evidence="5" id="KW-0297">G-protein coupled receptor</keyword>
<dbReference type="EMBL" id="KV923702">
    <property type="protein sequence ID" value="PIN88328.1"/>
    <property type="molecule type" value="Genomic_DNA"/>
</dbReference>
<evidence type="ECO:0000256" key="2">
    <source>
        <dbReference type="ARBA" id="ARBA00022475"/>
    </source>
</evidence>
<name>A0A2G9NB64_AQUCT</name>
<evidence type="ECO:0000256" key="7">
    <source>
        <dbReference type="ARBA" id="ARBA00023224"/>
    </source>
</evidence>
<dbReference type="InterPro" id="IPR032675">
    <property type="entry name" value="LRR_dom_sf"/>
</dbReference>
<reference evidence="9" key="1">
    <citation type="submission" date="2017-08" db="EMBL/GenBank/DDBJ databases">
        <title>Assembly of the North American Bullfrog Genome.</title>
        <authorList>
            <person name="Warren R.L."/>
            <person name="Vandervalk B.P."/>
            <person name="Kucuk E."/>
            <person name="Birol I."/>
            <person name="Helbing C."/>
            <person name="Pandoh P."/>
            <person name="Behsaz B."/>
            <person name="Mohamadi H."/>
            <person name="Chu J."/>
            <person name="Jackman S."/>
            <person name="Hammond S.A."/>
            <person name="Veldhoen N."/>
            <person name="Kirk H."/>
            <person name="Zhao Y."/>
            <person name="Coope R."/>
            <person name="Pleasance S."/>
            <person name="Moore R."/>
            <person name="Holt R."/>
        </authorList>
    </citation>
    <scope>NUCLEOTIDE SEQUENCE</scope>
    <source>
        <strain evidence="9">Bruno</strain>
        <tissue evidence="9">Liver</tissue>
    </source>
</reference>
<dbReference type="PANTHER" id="PTHR24372">
    <property type="entry name" value="GLYCOPROTEIN HORMONE RECEPTOR"/>
    <property type="match status" value="1"/>
</dbReference>
<dbReference type="PANTHER" id="PTHR24372:SF68">
    <property type="entry name" value="RELAXIN RECEPTOR 1"/>
    <property type="match status" value="1"/>
</dbReference>
<keyword evidence="7" id="KW-0807">Transducer</keyword>
<keyword evidence="4" id="KW-0677">Repeat</keyword>
<dbReference type="FunFam" id="3.80.10.10:FF:000434">
    <property type="entry name" value="Relaxin family peptide receptor 1"/>
    <property type="match status" value="1"/>
</dbReference>
<evidence type="ECO:0000256" key="5">
    <source>
        <dbReference type="ARBA" id="ARBA00023040"/>
    </source>
</evidence>
<dbReference type="SMART" id="SM00369">
    <property type="entry name" value="LRR_TYP"/>
    <property type="match status" value="3"/>
</dbReference>
<evidence type="ECO:0000256" key="1">
    <source>
        <dbReference type="ARBA" id="ARBA00004651"/>
    </source>
</evidence>
<keyword evidence="8" id="KW-1133">Transmembrane helix</keyword>
<keyword evidence="2" id="KW-1003">Cell membrane</keyword>
<keyword evidence="6" id="KW-0675">Receptor</keyword>
<dbReference type="InterPro" id="IPR003591">
    <property type="entry name" value="Leu-rich_rpt_typical-subtyp"/>
</dbReference>
<dbReference type="OrthoDB" id="6022531at2759"/>
<gene>
    <name evidence="9" type="ORF">AB205_0128290</name>
</gene>
<dbReference type="GO" id="GO:0007189">
    <property type="term" value="P:adenylate cyclase-activating G protein-coupled receptor signaling pathway"/>
    <property type="evidence" value="ECO:0007669"/>
    <property type="project" value="TreeGrafter"/>
</dbReference>
<evidence type="ECO:0000256" key="6">
    <source>
        <dbReference type="ARBA" id="ARBA00023170"/>
    </source>
</evidence>
<evidence type="ECO:0000256" key="3">
    <source>
        <dbReference type="ARBA" id="ARBA00022614"/>
    </source>
</evidence>
<dbReference type="GO" id="GO:0005886">
    <property type="term" value="C:plasma membrane"/>
    <property type="evidence" value="ECO:0007669"/>
    <property type="project" value="UniProtKB-SubCell"/>
</dbReference>
<keyword evidence="3" id="KW-0433">Leucine-rich repeat</keyword>